<feature type="transmembrane region" description="Helical" evidence="7">
    <location>
        <begin position="42"/>
        <end position="67"/>
    </location>
</feature>
<evidence type="ECO:0008006" key="10">
    <source>
        <dbReference type="Google" id="ProtNLM"/>
    </source>
</evidence>
<evidence type="ECO:0000256" key="2">
    <source>
        <dbReference type="ARBA" id="ARBA00009773"/>
    </source>
</evidence>
<feature type="compositionally biased region" description="Basic and acidic residues" evidence="6">
    <location>
        <begin position="233"/>
        <end position="256"/>
    </location>
</feature>
<feature type="compositionally biased region" description="Basic and acidic residues" evidence="6">
    <location>
        <begin position="265"/>
        <end position="279"/>
    </location>
</feature>
<organism evidence="8 9">
    <name type="scientific">Halteria grandinella</name>
    <dbReference type="NCBI Taxonomy" id="5974"/>
    <lineage>
        <taxon>Eukaryota</taxon>
        <taxon>Sar</taxon>
        <taxon>Alveolata</taxon>
        <taxon>Ciliophora</taxon>
        <taxon>Intramacronucleata</taxon>
        <taxon>Spirotrichea</taxon>
        <taxon>Stichotrichia</taxon>
        <taxon>Sporadotrichida</taxon>
        <taxon>Halteriidae</taxon>
        <taxon>Halteria</taxon>
    </lineage>
</organism>
<sequence>MIQQYVEINSLDVTSILNQVLTVASKITSQGASVFAFGISNIFALLFTLSNFAFNVLLYFTLLSYFLNDQEDLIDMVYKLFPMEDERKKKQKIALSKAIKGVFALYTWMLFDYFDVNYRYLYTLFSAFFKIVPVLSTTLIGVLGAVQLFFAHGSSIWSALILGGSYYYIDSKLQSDIYLKVVAQSGAKPYFIGMSVFLGYYAFDLQGIFYGPLIICLLPMVYKNFTQSEKIKDIRGSEEENESEKELLEEKKEERKNGKRQSKGIMKDSKKGGKKAKQD</sequence>
<feature type="transmembrane region" description="Helical" evidence="7">
    <location>
        <begin position="93"/>
        <end position="114"/>
    </location>
</feature>
<evidence type="ECO:0000256" key="3">
    <source>
        <dbReference type="ARBA" id="ARBA00022692"/>
    </source>
</evidence>
<keyword evidence="4 7" id="KW-1133">Transmembrane helix</keyword>
<keyword evidence="3 7" id="KW-0812">Transmembrane</keyword>
<comment type="similarity">
    <text evidence="2">Belongs to the autoinducer-2 exporter (AI-2E) (TC 2.A.86) family.</text>
</comment>
<proteinExistence type="inferred from homology"/>
<dbReference type="GO" id="GO:0016020">
    <property type="term" value="C:membrane"/>
    <property type="evidence" value="ECO:0007669"/>
    <property type="project" value="UniProtKB-SubCell"/>
</dbReference>
<evidence type="ECO:0000256" key="5">
    <source>
        <dbReference type="ARBA" id="ARBA00023136"/>
    </source>
</evidence>
<feature type="transmembrane region" description="Helical" evidence="7">
    <location>
        <begin position="189"/>
        <end position="222"/>
    </location>
</feature>
<dbReference type="InterPro" id="IPR002549">
    <property type="entry name" value="AI-2E-like"/>
</dbReference>
<feature type="transmembrane region" description="Helical" evidence="7">
    <location>
        <begin position="120"/>
        <end position="142"/>
    </location>
</feature>
<dbReference type="PANTHER" id="PTHR21716:SF4">
    <property type="entry name" value="TRANSMEMBRANE PROTEIN 245"/>
    <property type="match status" value="1"/>
</dbReference>
<evidence type="ECO:0000313" key="9">
    <source>
        <dbReference type="Proteomes" id="UP000785679"/>
    </source>
</evidence>
<keyword evidence="5 7" id="KW-0472">Membrane</keyword>
<evidence type="ECO:0000256" key="1">
    <source>
        <dbReference type="ARBA" id="ARBA00004141"/>
    </source>
</evidence>
<dbReference type="EMBL" id="RRYP01004023">
    <property type="protein sequence ID" value="TNV83242.1"/>
    <property type="molecule type" value="Genomic_DNA"/>
</dbReference>
<accession>A0A8J8NWF6</accession>
<dbReference type="AlphaFoldDB" id="A0A8J8NWF6"/>
<evidence type="ECO:0000256" key="7">
    <source>
        <dbReference type="SAM" id="Phobius"/>
    </source>
</evidence>
<name>A0A8J8NWF6_HALGN</name>
<feature type="transmembrane region" description="Helical" evidence="7">
    <location>
        <begin position="149"/>
        <end position="169"/>
    </location>
</feature>
<evidence type="ECO:0000256" key="4">
    <source>
        <dbReference type="ARBA" id="ARBA00022989"/>
    </source>
</evidence>
<feature type="region of interest" description="Disordered" evidence="6">
    <location>
        <begin position="233"/>
        <end position="279"/>
    </location>
</feature>
<dbReference type="OrthoDB" id="552492at2759"/>
<protein>
    <recommendedName>
        <fullName evidence="10">Transmembrane protein</fullName>
    </recommendedName>
</protein>
<dbReference type="PANTHER" id="PTHR21716">
    <property type="entry name" value="TRANSMEMBRANE PROTEIN"/>
    <property type="match status" value="1"/>
</dbReference>
<comment type="caution">
    <text evidence="8">The sequence shown here is derived from an EMBL/GenBank/DDBJ whole genome shotgun (WGS) entry which is preliminary data.</text>
</comment>
<comment type="subcellular location">
    <subcellularLocation>
        <location evidence="1">Membrane</location>
        <topology evidence="1">Multi-pass membrane protein</topology>
    </subcellularLocation>
</comment>
<evidence type="ECO:0000313" key="8">
    <source>
        <dbReference type="EMBL" id="TNV83242.1"/>
    </source>
</evidence>
<evidence type="ECO:0000256" key="6">
    <source>
        <dbReference type="SAM" id="MobiDB-lite"/>
    </source>
</evidence>
<gene>
    <name evidence="8" type="ORF">FGO68_gene6636</name>
</gene>
<dbReference type="Proteomes" id="UP000785679">
    <property type="component" value="Unassembled WGS sequence"/>
</dbReference>
<keyword evidence="9" id="KW-1185">Reference proteome</keyword>
<reference evidence="8" key="1">
    <citation type="submission" date="2019-06" db="EMBL/GenBank/DDBJ databases">
        <authorList>
            <person name="Zheng W."/>
        </authorList>
    </citation>
    <scope>NUCLEOTIDE SEQUENCE</scope>
    <source>
        <strain evidence="8">QDHG01</strain>
    </source>
</reference>